<keyword evidence="2" id="KW-0472">Membrane</keyword>
<protein>
    <submittedName>
        <fullName evidence="3">Uncharacterized protein</fullName>
    </submittedName>
</protein>
<keyword evidence="2" id="KW-0812">Transmembrane</keyword>
<gene>
    <name evidence="3" type="ORF">A3Q56_04533</name>
</gene>
<proteinExistence type="predicted"/>
<keyword evidence="2" id="KW-1133">Transmembrane helix</keyword>
<feature type="transmembrane region" description="Helical" evidence="2">
    <location>
        <begin position="15"/>
        <end position="35"/>
    </location>
</feature>
<dbReference type="Proteomes" id="UP000078046">
    <property type="component" value="Unassembled WGS sequence"/>
</dbReference>
<name>A0A177B0C3_9BILA</name>
<evidence type="ECO:0000256" key="1">
    <source>
        <dbReference type="SAM" id="MobiDB-lite"/>
    </source>
</evidence>
<keyword evidence="4" id="KW-1185">Reference proteome</keyword>
<feature type="region of interest" description="Disordered" evidence="1">
    <location>
        <begin position="98"/>
        <end position="117"/>
    </location>
</feature>
<evidence type="ECO:0000256" key="2">
    <source>
        <dbReference type="SAM" id="Phobius"/>
    </source>
</evidence>
<accession>A0A177B0C3</accession>
<sequence>MVENHFSLETITPGLIASFTFFLIITIYQIMRLIFVCHKATTISKIEKRQHAYIVNKNDNPNIFSKPKDHDNSPTGEMVSQPILLQNTVKNQLDGSVMTEEGFTDNETSFQNDEHDF</sequence>
<evidence type="ECO:0000313" key="3">
    <source>
        <dbReference type="EMBL" id="OAF67737.1"/>
    </source>
</evidence>
<dbReference type="AlphaFoldDB" id="A0A177B0C3"/>
<reference evidence="3 4" key="1">
    <citation type="submission" date="2016-04" db="EMBL/GenBank/DDBJ databases">
        <title>The genome of Intoshia linei affirms orthonectids as highly simplified spiralians.</title>
        <authorList>
            <person name="Mikhailov K.V."/>
            <person name="Slusarev G.S."/>
            <person name="Nikitin M.A."/>
            <person name="Logacheva M.D."/>
            <person name="Penin A."/>
            <person name="Aleoshin V."/>
            <person name="Panchin Y.V."/>
        </authorList>
    </citation>
    <scope>NUCLEOTIDE SEQUENCE [LARGE SCALE GENOMIC DNA]</scope>
    <source>
        <strain evidence="3">Intl2013</strain>
        <tissue evidence="3">Whole animal</tissue>
    </source>
</reference>
<comment type="caution">
    <text evidence="3">The sequence shown here is derived from an EMBL/GenBank/DDBJ whole genome shotgun (WGS) entry which is preliminary data.</text>
</comment>
<evidence type="ECO:0000313" key="4">
    <source>
        <dbReference type="Proteomes" id="UP000078046"/>
    </source>
</evidence>
<organism evidence="3 4">
    <name type="scientific">Intoshia linei</name>
    <dbReference type="NCBI Taxonomy" id="1819745"/>
    <lineage>
        <taxon>Eukaryota</taxon>
        <taxon>Metazoa</taxon>
        <taxon>Spiralia</taxon>
        <taxon>Lophotrochozoa</taxon>
        <taxon>Mesozoa</taxon>
        <taxon>Orthonectida</taxon>
        <taxon>Rhopaluridae</taxon>
        <taxon>Intoshia</taxon>
    </lineage>
</organism>
<dbReference type="EMBL" id="LWCA01000587">
    <property type="protein sequence ID" value="OAF67737.1"/>
    <property type="molecule type" value="Genomic_DNA"/>
</dbReference>